<dbReference type="Pfam" id="PF24036">
    <property type="entry name" value="DUF7345"/>
    <property type="match status" value="1"/>
</dbReference>
<evidence type="ECO:0000259" key="2">
    <source>
        <dbReference type="Pfam" id="PF24034"/>
    </source>
</evidence>
<dbReference type="InterPro" id="IPR055767">
    <property type="entry name" value="DUF7343"/>
</dbReference>
<accession>A0ABD6CZ46</accession>
<dbReference type="Pfam" id="PF24034">
    <property type="entry name" value="DUF7343"/>
    <property type="match status" value="1"/>
</dbReference>
<feature type="region of interest" description="Disordered" evidence="1">
    <location>
        <begin position="273"/>
        <end position="306"/>
    </location>
</feature>
<name>A0ABD6CZ46_9EURY</name>
<sequence length="373" mass="39391">MTVVAVAMLAVAAIPGIGVVALTERPTSPAQMASGPTFQQGVDTDSVRLIVSVDPNGSATWTVQYWTRLDDENTTAAFESLQADIRANSGNYSGRFAARMRSTVSAAENATGREMNATDFAVSAETRTPPQYGVVSYTFRWEGFASLDGDTVQVGDAIEGLFLDERTRLAIEWPAGYTTAQATPDPDERRTNAAVWRGAETSFVSGEPTLVLEPATPTATATPTAAGADGAGGQSTAASDDGTGPSSVLGLGLLVALVGGVAWRYRDRFRGASGPVASAADADEGGRVATDDGDGADTGVASESEREDLLSNEERVLQFVREQGGRVKQQEIVEAFDWTEARTSQIVRDLRDDGALEGFRLGRENVLKLPDED</sequence>
<feature type="region of interest" description="Disordered" evidence="1">
    <location>
        <begin position="219"/>
        <end position="244"/>
    </location>
</feature>
<protein>
    <submittedName>
        <fullName evidence="4">Helix-turn-helix transcriptional regulator</fullName>
    </submittedName>
</protein>
<comment type="caution">
    <text evidence="4">The sequence shown here is derived from an EMBL/GenBank/DDBJ whole genome shotgun (WGS) entry which is preliminary data.</text>
</comment>
<dbReference type="InterPro" id="IPR055769">
    <property type="entry name" value="DUF7345"/>
</dbReference>
<dbReference type="EMBL" id="JBHUDL010000009">
    <property type="protein sequence ID" value="MFD1633597.1"/>
    <property type="molecule type" value="Genomic_DNA"/>
</dbReference>
<evidence type="ECO:0000313" key="5">
    <source>
        <dbReference type="Proteomes" id="UP001597075"/>
    </source>
</evidence>
<evidence type="ECO:0000256" key="1">
    <source>
        <dbReference type="SAM" id="MobiDB-lite"/>
    </source>
</evidence>
<dbReference type="RefSeq" id="WP_256405524.1">
    <property type="nucleotide sequence ID" value="NZ_CP187151.1"/>
</dbReference>
<dbReference type="Proteomes" id="UP001597075">
    <property type="component" value="Unassembled WGS sequence"/>
</dbReference>
<organism evidence="4 5">
    <name type="scientific">Haloplanus ruber</name>
    <dbReference type="NCBI Taxonomy" id="869892"/>
    <lineage>
        <taxon>Archaea</taxon>
        <taxon>Methanobacteriati</taxon>
        <taxon>Methanobacteriota</taxon>
        <taxon>Stenosarchaea group</taxon>
        <taxon>Halobacteria</taxon>
        <taxon>Halobacteriales</taxon>
        <taxon>Haloferacaceae</taxon>
        <taxon>Haloplanus</taxon>
    </lineage>
</organism>
<reference evidence="4 5" key="1">
    <citation type="journal article" date="2019" name="Int. J. Syst. Evol. Microbiol.">
        <title>The Global Catalogue of Microorganisms (GCM) 10K type strain sequencing project: providing services to taxonomists for standard genome sequencing and annotation.</title>
        <authorList>
            <consortium name="The Broad Institute Genomics Platform"/>
            <consortium name="The Broad Institute Genome Sequencing Center for Infectious Disease"/>
            <person name="Wu L."/>
            <person name="Ma J."/>
        </authorList>
    </citation>
    <scope>NUCLEOTIDE SEQUENCE [LARGE SCALE GENOMIC DNA]</scope>
    <source>
        <strain evidence="4 5">CGMCC 1.10594</strain>
    </source>
</reference>
<evidence type="ECO:0000259" key="3">
    <source>
        <dbReference type="Pfam" id="PF24036"/>
    </source>
</evidence>
<feature type="domain" description="DUF7343" evidence="2">
    <location>
        <begin position="309"/>
        <end position="370"/>
    </location>
</feature>
<proteinExistence type="predicted"/>
<dbReference type="AlphaFoldDB" id="A0ABD6CZ46"/>
<feature type="domain" description="DUF7345" evidence="3">
    <location>
        <begin position="51"/>
        <end position="177"/>
    </location>
</feature>
<keyword evidence="5" id="KW-1185">Reference proteome</keyword>
<gene>
    <name evidence="4" type="ORF">ACFSBJ_07605</name>
</gene>
<evidence type="ECO:0000313" key="4">
    <source>
        <dbReference type="EMBL" id="MFD1633597.1"/>
    </source>
</evidence>